<dbReference type="NCBIfam" id="NF001221">
    <property type="entry name" value="PRK00197.1"/>
    <property type="match status" value="1"/>
</dbReference>
<dbReference type="EC" id="1.2.1.41" evidence="7"/>
<evidence type="ECO:0000256" key="1">
    <source>
        <dbReference type="ARBA" id="ARBA00004985"/>
    </source>
</evidence>
<sequence length="416" mass="45805">MKDNIQFELKAAYAATREAKRLSDEMKRKLLYGISTSLSEHADAILVENKRDLDRMDPEDARYDRLLLTADRIHSLAESMRQVAELADPTGVMLSHKILDNGLNVEKKTVPLGVVAVIYESRPNVTVDVAALCIRSGNVCLLRGGSDAWYTNVMLVKIIQDVLAQLGLSQDVVQLLPADRKFVHELLTATAHVDIIIPRGSQALIEFVREHAKVPVIETGAGVCHTYVEETADLHKAAQIVANAKISRPSVCNSLDTVLVDKSVAPAFVALLVPYFENYGVRVFCDADAYRLFKSLDYPLLEHATDADFGREFLSLQCSVKLTSSFDEALAHIGQYSSKHSECIVSEDAEKIAFFMDTIDAAAVYANASTRFTDGGEFGLGAEIGISTQKLHARGPFALEKLVTEKWYVTGDGQIR</sequence>
<protein>
    <recommendedName>
        <fullName evidence="7">Gamma-glutamyl phosphate reductase</fullName>
        <shortName evidence="7">GPR</shortName>
        <ecNumber evidence="7">1.2.1.41</ecNumber>
    </recommendedName>
    <alternativeName>
        <fullName evidence="7">Glutamate-5-semialdehyde dehydrogenase</fullName>
    </alternativeName>
    <alternativeName>
        <fullName evidence="7">Glutamyl-gamma-semialdehyde dehydrogenase</fullName>
        <shortName evidence="7">GSA dehydrogenase</shortName>
    </alternativeName>
</protein>
<dbReference type="HAMAP" id="MF_00412">
    <property type="entry name" value="ProA"/>
    <property type="match status" value="1"/>
</dbReference>
<dbReference type="PANTHER" id="PTHR11063">
    <property type="entry name" value="GLUTAMATE SEMIALDEHYDE DEHYDROGENASE"/>
    <property type="match status" value="1"/>
</dbReference>
<dbReference type="PANTHER" id="PTHR11063:SF8">
    <property type="entry name" value="DELTA-1-PYRROLINE-5-CARBOXYLATE SYNTHASE"/>
    <property type="match status" value="1"/>
</dbReference>
<dbReference type="InterPro" id="IPR016162">
    <property type="entry name" value="Ald_DH_N"/>
</dbReference>
<keyword evidence="5 7" id="KW-0560">Oxidoreductase</keyword>
<dbReference type="RefSeq" id="WP_189627319.1">
    <property type="nucleotide sequence ID" value="NZ_BNAF01000011.1"/>
</dbReference>
<keyword evidence="4 7" id="KW-0521">NADP</keyword>
<keyword evidence="7" id="KW-0963">Cytoplasm</keyword>
<dbReference type="InterPro" id="IPR015590">
    <property type="entry name" value="Aldehyde_DH_dom"/>
</dbReference>
<dbReference type="InterPro" id="IPR016163">
    <property type="entry name" value="Ald_DH_C"/>
</dbReference>
<dbReference type="PIRSF" id="PIRSF000151">
    <property type="entry name" value="GPR"/>
    <property type="match status" value="1"/>
</dbReference>
<dbReference type="NCBIfam" id="TIGR00407">
    <property type="entry name" value="proA"/>
    <property type="match status" value="1"/>
</dbReference>
<dbReference type="Gene3D" id="3.40.309.10">
    <property type="entry name" value="Aldehyde Dehydrogenase, Chain A, domain 2"/>
    <property type="match status" value="1"/>
</dbReference>
<dbReference type="SUPFAM" id="SSF53720">
    <property type="entry name" value="ALDH-like"/>
    <property type="match status" value="1"/>
</dbReference>
<evidence type="ECO:0000256" key="4">
    <source>
        <dbReference type="ARBA" id="ARBA00022857"/>
    </source>
</evidence>
<reference evidence="10" key="1">
    <citation type="journal article" date="2019" name="Int. J. Syst. Evol. Microbiol.">
        <title>The Global Catalogue of Microorganisms (GCM) 10K type strain sequencing project: providing services to taxonomists for standard genome sequencing and annotation.</title>
        <authorList>
            <consortium name="The Broad Institute Genomics Platform"/>
            <consortium name="The Broad Institute Genome Sequencing Center for Infectious Disease"/>
            <person name="Wu L."/>
            <person name="Ma J."/>
        </authorList>
    </citation>
    <scope>NUCLEOTIDE SEQUENCE [LARGE SCALE GENOMIC DNA]</scope>
    <source>
        <strain evidence="10">CGMCC 1.12966</strain>
    </source>
</reference>
<comment type="caution">
    <text evidence="9">The sequence shown here is derived from an EMBL/GenBank/DDBJ whole genome shotgun (WGS) entry which is preliminary data.</text>
</comment>
<feature type="domain" description="Aldehyde dehydrogenase" evidence="8">
    <location>
        <begin position="9"/>
        <end position="279"/>
    </location>
</feature>
<evidence type="ECO:0000256" key="3">
    <source>
        <dbReference type="ARBA" id="ARBA00022650"/>
    </source>
</evidence>
<dbReference type="EMBL" id="BNAF01000011">
    <property type="protein sequence ID" value="GHE43142.1"/>
    <property type="molecule type" value="Genomic_DNA"/>
</dbReference>
<evidence type="ECO:0000256" key="6">
    <source>
        <dbReference type="ARBA" id="ARBA00049024"/>
    </source>
</evidence>
<evidence type="ECO:0000256" key="2">
    <source>
        <dbReference type="ARBA" id="ARBA00022605"/>
    </source>
</evidence>
<dbReference type="Gene3D" id="3.40.605.10">
    <property type="entry name" value="Aldehyde Dehydrogenase, Chain A, domain 1"/>
    <property type="match status" value="1"/>
</dbReference>
<evidence type="ECO:0000256" key="7">
    <source>
        <dbReference type="HAMAP-Rule" id="MF_00412"/>
    </source>
</evidence>
<gene>
    <name evidence="7 9" type="primary">proA</name>
    <name evidence="9" type="ORF">GCM10017764_27940</name>
</gene>
<comment type="pathway">
    <text evidence="1 7">Amino-acid biosynthesis; L-proline biosynthesis; L-glutamate 5-semialdehyde from L-glutamate: step 2/2.</text>
</comment>
<dbReference type="Pfam" id="PF00171">
    <property type="entry name" value="Aldedh"/>
    <property type="match status" value="1"/>
</dbReference>
<organism evidence="9 10">
    <name type="scientific">Sphingobacterium griseoflavum</name>
    <dbReference type="NCBI Taxonomy" id="1474952"/>
    <lineage>
        <taxon>Bacteria</taxon>
        <taxon>Pseudomonadati</taxon>
        <taxon>Bacteroidota</taxon>
        <taxon>Sphingobacteriia</taxon>
        <taxon>Sphingobacteriales</taxon>
        <taxon>Sphingobacteriaceae</taxon>
        <taxon>Sphingobacterium</taxon>
    </lineage>
</organism>
<dbReference type="InterPro" id="IPR016161">
    <property type="entry name" value="Ald_DH/histidinol_DH"/>
</dbReference>
<dbReference type="InterPro" id="IPR012134">
    <property type="entry name" value="Glu-5-SA_DH"/>
</dbReference>
<name>A0ABQ3HX03_9SPHI</name>
<evidence type="ECO:0000313" key="9">
    <source>
        <dbReference type="EMBL" id="GHE43142.1"/>
    </source>
</evidence>
<evidence type="ECO:0000259" key="8">
    <source>
        <dbReference type="Pfam" id="PF00171"/>
    </source>
</evidence>
<proteinExistence type="inferred from homology"/>
<accession>A0ABQ3HX03</accession>
<evidence type="ECO:0000256" key="5">
    <source>
        <dbReference type="ARBA" id="ARBA00023002"/>
    </source>
</evidence>
<dbReference type="CDD" id="cd07079">
    <property type="entry name" value="ALDH_F18-19_ProA-GPR"/>
    <property type="match status" value="1"/>
</dbReference>
<keyword evidence="3 7" id="KW-0641">Proline biosynthesis</keyword>
<comment type="similarity">
    <text evidence="7">Belongs to the gamma-glutamyl phosphate reductase family.</text>
</comment>
<keyword evidence="10" id="KW-1185">Reference proteome</keyword>
<dbReference type="Proteomes" id="UP000620550">
    <property type="component" value="Unassembled WGS sequence"/>
</dbReference>
<evidence type="ECO:0000313" key="10">
    <source>
        <dbReference type="Proteomes" id="UP000620550"/>
    </source>
</evidence>
<dbReference type="InterPro" id="IPR000965">
    <property type="entry name" value="GPR_dom"/>
</dbReference>
<comment type="catalytic activity">
    <reaction evidence="6 7">
        <text>L-glutamate 5-semialdehyde + phosphate + NADP(+) = L-glutamyl 5-phosphate + NADPH + H(+)</text>
        <dbReference type="Rhea" id="RHEA:19541"/>
        <dbReference type="ChEBI" id="CHEBI:15378"/>
        <dbReference type="ChEBI" id="CHEBI:43474"/>
        <dbReference type="ChEBI" id="CHEBI:57783"/>
        <dbReference type="ChEBI" id="CHEBI:58066"/>
        <dbReference type="ChEBI" id="CHEBI:58274"/>
        <dbReference type="ChEBI" id="CHEBI:58349"/>
        <dbReference type="EC" id="1.2.1.41"/>
    </reaction>
</comment>
<comment type="subcellular location">
    <subcellularLocation>
        <location evidence="7">Cytoplasm</location>
    </subcellularLocation>
</comment>
<keyword evidence="2 7" id="KW-0028">Amino-acid biosynthesis</keyword>
<comment type="function">
    <text evidence="7">Catalyzes the NADPH-dependent reduction of L-glutamate 5-phosphate into L-glutamate 5-semialdehyde and phosphate. The product spontaneously undergoes cyclization to form 1-pyrroline-5-carboxylate.</text>
</comment>